<sequence>MKILCVATKLPWPPDDGGRLALWLTLQGLAAAGHRVRLIAPVHAPPDAADLATLRSVCEPQPVHVPQRSWARAAAGALRQRTSLTVARHRHARVSAAVEAALRDDRPDVVHAEQLQALAHCDAAHAAGVPVVLRMQNVESDLWAQVGRARWRFAPLRFEAARLRRDEARALAACACTVALTQRDAHALRALAPGARIVAIPPPFPATLDAGAPRPGAPALAVAGSAGWWPNRQGTRWCVQHVAPLLHAAVSDARLHVFGGTLVAARGVVWHRAPADARTAFPAGAIALVPLHIGSGIRMRILEAFARGLPVIATSTAAAGLQVVSGRELLIADTPEATVAAVGLLAGDPSLGTALVGNGSDYLRRMHDSAVLTAELVAVYRAAAERA</sequence>
<feature type="domain" description="Glycosyltransferase subfamily 4-like N-terminal" evidence="1">
    <location>
        <begin position="26"/>
        <end position="203"/>
    </location>
</feature>
<dbReference type="Pfam" id="PF13692">
    <property type="entry name" value="Glyco_trans_1_4"/>
    <property type="match status" value="1"/>
</dbReference>
<dbReference type="RefSeq" id="WP_183960970.1">
    <property type="nucleotide sequence ID" value="NZ_JACHHP010000003.1"/>
</dbReference>
<dbReference type="SUPFAM" id="SSF53756">
    <property type="entry name" value="UDP-Glycosyltransferase/glycogen phosphorylase"/>
    <property type="match status" value="1"/>
</dbReference>
<organism evidence="2 3">
    <name type="scientific">Chiayiivirga flava</name>
    <dbReference type="NCBI Taxonomy" id="659595"/>
    <lineage>
        <taxon>Bacteria</taxon>
        <taxon>Pseudomonadati</taxon>
        <taxon>Pseudomonadota</taxon>
        <taxon>Gammaproteobacteria</taxon>
        <taxon>Lysobacterales</taxon>
        <taxon>Lysobacteraceae</taxon>
        <taxon>Chiayiivirga</taxon>
    </lineage>
</organism>
<dbReference type="CDD" id="cd03801">
    <property type="entry name" value="GT4_PimA-like"/>
    <property type="match status" value="1"/>
</dbReference>
<evidence type="ECO:0000313" key="3">
    <source>
        <dbReference type="Proteomes" id="UP000521199"/>
    </source>
</evidence>
<evidence type="ECO:0000259" key="1">
    <source>
        <dbReference type="Pfam" id="PF13439"/>
    </source>
</evidence>
<accession>A0A7W8D966</accession>
<proteinExistence type="predicted"/>
<dbReference type="Gene3D" id="3.40.50.2000">
    <property type="entry name" value="Glycogen Phosphorylase B"/>
    <property type="match status" value="2"/>
</dbReference>
<evidence type="ECO:0000313" key="2">
    <source>
        <dbReference type="EMBL" id="MBB5208443.1"/>
    </source>
</evidence>
<name>A0A7W8D966_9GAMM</name>
<gene>
    <name evidence="2" type="ORF">HNQ52_001985</name>
</gene>
<keyword evidence="3" id="KW-1185">Reference proteome</keyword>
<comment type="caution">
    <text evidence="2">The sequence shown here is derived from an EMBL/GenBank/DDBJ whole genome shotgun (WGS) entry which is preliminary data.</text>
</comment>
<dbReference type="GO" id="GO:0016757">
    <property type="term" value="F:glycosyltransferase activity"/>
    <property type="evidence" value="ECO:0007669"/>
    <property type="project" value="UniProtKB-ARBA"/>
</dbReference>
<dbReference type="AlphaFoldDB" id="A0A7W8D966"/>
<dbReference type="Pfam" id="PF13439">
    <property type="entry name" value="Glyco_transf_4"/>
    <property type="match status" value="1"/>
</dbReference>
<keyword evidence="2" id="KW-0808">Transferase</keyword>
<dbReference type="Proteomes" id="UP000521199">
    <property type="component" value="Unassembled WGS sequence"/>
</dbReference>
<dbReference type="EMBL" id="JACHHP010000003">
    <property type="protein sequence ID" value="MBB5208443.1"/>
    <property type="molecule type" value="Genomic_DNA"/>
</dbReference>
<reference evidence="2 3" key="1">
    <citation type="submission" date="2020-08" db="EMBL/GenBank/DDBJ databases">
        <title>Genomic Encyclopedia of Type Strains, Phase IV (KMG-IV): sequencing the most valuable type-strain genomes for metagenomic binning, comparative biology and taxonomic classification.</title>
        <authorList>
            <person name="Goeker M."/>
        </authorList>
    </citation>
    <scope>NUCLEOTIDE SEQUENCE [LARGE SCALE GENOMIC DNA]</scope>
    <source>
        <strain evidence="2 3">DSM 24163</strain>
    </source>
</reference>
<protein>
    <submittedName>
        <fullName evidence="2">Glycosyltransferase involved in cell wall biosynthesis</fullName>
    </submittedName>
</protein>
<dbReference type="InterPro" id="IPR028098">
    <property type="entry name" value="Glyco_trans_4-like_N"/>
</dbReference>